<dbReference type="GO" id="GO:0016787">
    <property type="term" value="F:hydrolase activity"/>
    <property type="evidence" value="ECO:0007669"/>
    <property type="project" value="UniProtKB-KW"/>
</dbReference>
<dbReference type="EMBL" id="VDFQ02000002">
    <property type="protein sequence ID" value="KAA1423721.1"/>
    <property type="molecule type" value="Genomic_DNA"/>
</dbReference>
<proteinExistence type="predicted"/>
<dbReference type="InterPro" id="IPR001279">
    <property type="entry name" value="Metallo-B-lactamas"/>
</dbReference>
<dbReference type="InterPro" id="IPR036866">
    <property type="entry name" value="RibonucZ/Hydroxyglut_hydro"/>
</dbReference>
<dbReference type="RefSeq" id="WP_149769240.1">
    <property type="nucleotide sequence ID" value="NZ_VDFQ02000002.1"/>
</dbReference>
<keyword evidence="2" id="KW-0378">Hydrolase</keyword>
<comment type="caution">
    <text evidence="2">The sequence shown here is derived from an EMBL/GenBank/DDBJ whole genome shotgun (WGS) entry which is preliminary data.</text>
</comment>
<dbReference type="OrthoDB" id="3813329at2"/>
<dbReference type="InterPro" id="IPR050855">
    <property type="entry name" value="NDM-1-like"/>
</dbReference>
<dbReference type="PANTHER" id="PTHR42951">
    <property type="entry name" value="METALLO-BETA-LACTAMASE DOMAIN-CONTAINING"/>
    <property type="match status" value="1"/>
</dbReference>
<organism evidence="2 3">
    <name type="scientific">Mumia zhuanghuii</name>
    <dbReference type="NCBI Taxonomy" id="2585211"/>
    <lineage>
        <taxon>Bacteria</taxon>
        <taxon>Bacillati</taxon>
        <taxon>Actinomycetota</taxon>
        <taxon>Actinomycetes</taxon>
        <taxon>Propionibacteriales</taxon>
        <taxon>Nocardioidaceae</taxon>
        <taxon>Mumia</taxon>
    </lineage>
</organism>
<evidence type="ECO:0000313" key="3">
    <source>
        <dbReference type="Proteomes" id="UP000307768"/>
    </source>
</evidence>
<accession>A0A5Q6S057</accession>
<dbReference type="Gene3D" id="3.60.15.10">
    <property type="entry name" value="Ribonuclease Z/Hydroxyacylglutathione hydrolase-like"/>
    <property type="match status" value="1"/>
</dbReference>
<dbReference type="Pfam" id="PF00753">
    <property type="entry name" value="Lactamase_B"/>
    <property type="match status" value="1"/>
</dbReference>
<name>A0A5Q6S057_9ACTN</name>
<dbReference type="PANTHER" id="PTHR42951:SF22">
    <property type="entry name" value="METALLO BETA-LACTAMASE SUPERFAMILY LIPOPROTEIN"/>
    <property type="match status" value="1"/>
</dbReference>
<evidence type="ECO:0000259" key="1">
    <source>
        <dbReference type="SMART" id="SM00849"/>
    </source>
</evidence>
<dbReference type="AlphaFoldDB" id="A0A5Q6S057"/>
<feature type="domain" description="Metallo-beta-lactamase" evidence="1">
    <location>
        <begin position="23"/>
        <end position="208"/>
    </location>
</feature>
<dbReference type="SMART" id="SM00849">
    <property type="entry name" value="Lactamase_B"/>
    <property type="match status" value="1"/>
</dbReference>
<dbReference type="SUPFAM" id="SSF56281">
    <property type="entry name" value="Metallo-hydrolase/oxidoreductase"/>
    <property type="match status" value="1"/>
</dbReference>
<protein>
    <submittedName>
        <fullName evidence="2">MBL fold metallo-hydrolase</fullName>
    </submittedName>
</protein>
<gene>
    <name evidence="2" type="ORF">FE697_009105</name>
</gene>
<evidence type="ECO:0000313" key="2">
    <source>
        <dbReference type="EMBL" id="KAA1423721.1"/>
    </source>
</evidence>
<dbReference type="Proteomes" id="UP000307768">
    <property type="component" value="Unassembled WGS sequence"/>
</dbReference>
<sequence length="266" mass="27973">MTSAELVEIAPGVLVATHPFCATTTTVVVGADGRECLLVDPAVTAEEIDALAAALAARGLTVTGAFSTHPHWDHLLWRPALGDAPRWATAAGARRALEVTDDNVRKAHEALDGVDTSGMARVVALPAGATALPWSGRACRVVEHAAHAQGHAALLVTDARVLVAGDMLSDVEVPLLDLEAARPWDDYAEALDRFAEIALSIEVVVPGHGTVGDRAELLRRIAADRTYLAALPLDEEPDDPRLAGSADWLLAEHAAARQRVRADLGG</sequence>
<reference evidence="2 3" key="1">
    <citation type="submission" date="2019-09" db="EMBL/GenBank/DDBJ databases">
        <title>Mumia zhuanghuii sp. nov. isolated from the intestinal contents of plateau pika (Ochotona curzoniae) in the Qinghai-Tibet plateau of China.</title>
        <authorList>
            <person name="Tian Z."/>
        </authorList>
    </citation>
    <scope>NUCLEOTIDE SEQUENCE [LARGE SCALE GENOMIC DNA]</scope>
    <source>
        <strain evidence="3">350</strain>
    </source>
</reference>